<evidence type="ECO:0000256" key="1">
    <source>
        <dbReference type="ARBA" id="ARBA00023015"/>
    </source>
</evidence>
<keyword evidence="8" id="KW-1185">Reference proteome</keyword>
<reference evidence="7 8" key="1">
    <citation type="submission" date="2024-01" db="EMBL/GenBank/DDBJ databases">
        <title>Genome assemblies of Stephania.</title>
        <authorList>
            <person name="Yang L."/>
        </authorList>
    </citation>
    <scope>NUCLEOTIDE SEQUENCE [LARGE SCALE GENOMIC DNA]</scope>
    <source>
        <strain evidence="7">YNDBR</strain>
        <tissue evidence="7">Leaf</tissue>
    </source>
</reference>
<keyword evidence="1" id="KW-0805">Transcription regulation</keyword>
<feature type="domain" description="Myb-like" evidence="5">
    <location>
        <begin position="89"/>
        <end position="140"/>
    </location>
</feature>
<organism evidence="7 8">
    <name type="scientific">Stephania yunnanensis</name>
    <dbReference type="NCBI Taxonomy" id="152371"/>
    <lineage>
        <taxon>Eukaryota</taxon>
        <taxon>Viridiplantae</taxon>
        <taxon>Streptophyta</taxon>
        <taxon>Embryophyta</taxon>
        <taxon>Tracheophyta</taxon>
        <taxon>Spermatophyta</taxon>
        <taxon>Magnoliopsida</taxon>
        <taxon>Ranunculales</taxon>
        <taxon>Menispermaceae</taxon>
        <taxon>Menispermoideae</taxon>
        <taxon>Cissampelideae</taxon>
        <taxon>Stephania</taxon>
    </lineage>
</organism>
<gene>
    <name evidence="7" type="ORF">Syun_015895</name>
</gene>
<keyword evidence="2" id="KW-0804">Transcription</keyword>
<dbReference type="InterPro" id="IPR017930">
    <property type="entry name" value="Myb_dom"/>
</dbReference>
<dbReference type="CDD" id="cd00167">
    <property type="entry name" value="SANT"/>
    <property type="match status" value="2"/>
</dbReference>
<dbReference type="GO" id="GO:0005634">
    <property type="term" value="C:nucleus"/>
    <property type="evidence" value="ECO:0007669"/>
    <property type="project" value="TreeGrafter"/>
</dbReference>
<feature type="domain" description="Myb-like" evidence="5">
    <location>
        <begin position="195"/>
        <end position="232"/>
    </location>
</feature>
<evidence type="ECO:0000313" key="8">
    <source>
        <dbReference type="Proteomes" id="UP001420932"/>
    </source>
</evidence>
<dbReference type="EMBL" id="JBBNAF010000007">
    <property type="protein sequence ID" value="KAK9127098.1"/>
    <property type="molecule type" value="Genomic_DNA"/>
</dbReference>
<dbReference type="GO" id="GO:0000981">
    <property type="term" value="F:DNA-binding transcription factor activity, RNA polymerase II-specific"/>
    <property type="evidence" value="ECO:0007669"/>
    <property type="project" value="TreeGrafter"/>
</dbReference>
<proteinExistence type="predicted"/>
<dbReference type="InterPro" id="IPR050560">
    <property type="entry name" value="MYB_TF"/>
</dbReference>
<dbReference type="SUPFAM" id="SSF46689">
    <property type="entry name" value="Homeodomain-like"/>
    <property type="match status" value="2"/>
</dbReference>
<feature type="region of interest" description="Disordered" evidence="4">
    <location>
        <begin position="520"/>
        <end position="576"/>
    </location>
</feature>
<dbReference type="FunFam" id="1.10.10.60:FF:000016">
    <property type="entry name" value="Transcriptional activator Myb isoform A"/>
    <property type="match status" value="1"/>
</dbReference>
<feature type="domain" description="HTH myb-type" evidence="6">
    <location>
        <begin position="195"/>
        <end position="232"/>
    </location>
</feature>
<dbReference type="SMART" id="SM00717">
    <property type="entry name" value="SANT"/>
    <property type="match status" value="2"/>
</dbReference>
<dbReference type="PANTHER" id="PTHR45614">
    <property type="entry name" value="MYB PROTEIN-RELATED"/>
    <property type="match status" value="1"/>
</dbReference>
<comment type="caution">
    <text evidence="7">The sequence shown here is derived from an EMBL/GenBank/DDBJ whole genome shotgun (WGS) entry which is preliminary data.</text>
</comment>
<dbReference type="InterPro" id="IPR001005">
    <property type="entry name" value="SANT/Myb"/>
</dbReference>
<dbReference type="PANTHER" id="PTHR45614:SF194">
    <property type="entry name" value="TRANSCRIPTION FACTOR MYB3R-3-RELATED"/>
    <property type="match status" value="1"/>
</dbReference>
<feature type="compositionally biased region" description="Basic and acidic residues" evidence="4">
    <location>
        <begin position="559"/>
        <end position="568"/>
    </location>
</feature>
<dbReference type="PROSITE" id="PS50090">
    <property type="entry name" value="MYB_LIKE"/>
    <property type="match status" value="2"/>
</dbReference>
<evidence type="ECO:0000256" key="4">
    <source>
        <dbReference type="SAM" id="MobiDB-lite"/>
    </source>
</evidence>
<name>A0AAP0J651_9MAGN</name>
<keyword evidence="3" id="KW-0539">Nucleus</keyword>
<feature type="region of interest" description="Disordered" evidence="4">
    <location>
        <begin position="76"/>
        <end position="98"/>
    </location>
</feature>
<protein>
    <submittedName>
        <fullName evidence="7">Uncharacterized protein</fullName>
    </submittedName>
</protein>
<dbReference type="Pfam" id="PF00249">
    <property type="entry name" value="Myb_DNA-binding"/>
    <property type="match status" value="1"/>
</dbReference>
<dbReference type="PROSITE" id="PS51294">
    <property type="entry name" value="HTH_MYB"/>
    <property type="match status" value="2"/>
</dbReference>
<dbReference type="Pfam" id="PF13921">
    <property type="entry name" value="Myb_DNA-bind_6"/>
    <property type="match status" value="1"/>
</dbReference>
<dbReference type="GO" id="GO:0000978">
    <property type="term" value="F:RNA polymerase II cis-regulatory region sequence-specific DNA binding"/>
    <property type="evidence" value="ECO:0007669"/>
    <property type="project" value="TreeGrafter"/>
</dbReference>
<sequence length="645" mass="71049">MFSCEIRAKFVVEEVGLMICVLGCLDSEMIVGEMDVVRGEQVFCLENKQSDVTSSCSFSDGSCDVAALKSPGVCSPATSSPSHRRTTGPIRRAKGGWTQEEDETLRNAVKAFKGRCWKKIAEFFPDRSEVQCLHRWQKVLNPELIKGPWTQKEDDKIVELVSNMAPLNGLPSQKPCQAASVNSAVKDFTWHNHLNPNIKKDAWTLEEELLLMNAQRVHGNKWAEIAKVLPGRKECSIVSLESIDCQQTGNQGSHLFLELDVGPMVSLIASTEQMRWTNGATAIVFVCSLMKTDNSIKNHWNSSLKKKLDFYLATGRLPPVSKTGQNDANDLSQVTDSRNFLVCSNKVSDTAAESSLADICKVEGNCKDQQGSMQQCLYTDASTRDMFVDPSSGAECKSHLAGCEERENCSSGSDFSYSNCDSTPTSIKYRNHLVSDRDNNITGTPLHCVVPAFGFSYREPSHSDNCDVPLNSAVFNKLRSFHQTISNSVASSGSFTKSAGLGQQSAESILKNAAKSFPNTPSIVKRKRKRDLHASVSLDRSRESIDKGKVKEGLQTPEQTERTEKQDHSSSINSSLCESSICHGSTVGLCKGRDLNRSPPYRLRSKRTAVSKSVEKQLDFTSEIDKIEASNQSMNATVKEKLHAA</sequence>
<accession>A0AAP0J651</accession>
<dbReference type="Proteomes" id="UP001420932">
    <property type="component" value="Unassembled WGS sequence"/>
</dbReference>
<evidence type="ECO:0000259" key="5">
    <source>
        <dbReference type="PROSITE" id="PS50090"/>
    </source>
</evidence>
<feature type="compositionally biased region" description="Basic residues" evidence="4">
    <location>
        <begin position="82"/>
        <end position="94"/>
    </location>
</feature>
<evidence type="ECO:0000256" key="2">
    <source>
        <dbReference type="ARBA" id="ARBA00023163"/>
    </source>
</evidence>
<evidence type="ECO:0000256" key="3">
    <source>
        <dbReference type="ARBA" id="ARBA00023242"/>
    </source>
</evidence>
<feature type="domain" description="HTH myb-type" evidence="6">
    <location>
        <begin position="94"/>
        <end position="144"/>
    </location>
</feature>
<dbReference type="Gene3D" id="1.10.10.60">
    <property type="entry name" value="Homeodomain-like"/>
    <property type="match status" value="2"/>
</dbReference>
<evidence type="ECO:0000259" key="6">
    <source>
        <dbReference type="PROSITE" id="PS51294"/>
    </source>
</evidence>
<dbReference type="AlphaFoldDB" id="A0AAP0J651"/>
<evidence type="ECO:0000313" key="7">
    <source>
        <dbReference type="EMBL" id="KAK9127098.1"/>
    </source>
</evidence>
<feature type="compositionally biased region" description="Basic and acidic residues" evidence="4">
    <location>
        <begin position="539"/>
        <end position="552"/>
    </location>
</feature>
<dbReference type="InterPro" id="IPR009057">
    <property type="entry name" value="Homeodomain-like_sf"/>
</dbReference>